<evidence type="ECO:0000313" key="2">
    <source>
        <dbReference type="EMBL" id="KAL3888339.1"/>
    </source>
</evidence>
<keyword evidence="1" id="KW-0812">Transmembrane</keyword>
<organism evidence="2 3">
    <name type="scientific">Sinanodonta woodiana</name>
    <name type="common">Chinese pond mussel</name>
    <name type="synonym">Anodonta woodiana</name>
    <dbReference type="NCBI Taxonomy" id="1069815"/>
    <lineage>
        <taxon>Eukaryota</taxon>
        <taxon>Metazoa</taxon>
        <taxon>Spiralia</taxon>
        <taxon>Lophotrochozoa</taxon>
        <taxon>Mollusca</taxon>
        <taxon>Bivalvia</taxon>
        <taxon>Autobranchia</taxon>
        <taxon>Heteroconchia</taxon>
        <taxon>Palaeoheterodonta</taxon>
        <taxon>Unionida</taxon>
        <taxon>Unionoidea</taxon>
        <taxon>Unionidae</taxon>
        <taxon>Unioninae</taxon>
        <taxon>Sinanodonta</taxon>
    </lineage>
</organism>
<feature type="transmembrane region" description="Helical" evidence="1">
    <location>
        <begin position="23"/>
        <end position="44"/>
    </location>
</feature>
<reference evidence="2 3" key="1">
    <citation type="submission" date="2024-11" db="EMBL/GenBank/DDBJ databases">
        <title>Chromosome-level genome assembly of the freshwater bivalve Anodonta woodiana.</title>
        <authorList>
            <person name="Chen X."/>
        </authorList>
    </citation>
    <scope>NUCLEOTIDE SEQUENCE [LARGE SCALE GENOMIC DNA]</scope>
    <source>
        <strain evidence="2">MN2024</strain>
        <tissue evidence="2">Gills</tissue>
    </source>
</reference>
<evidence type="ECO:0000256" key="1">
    <source>
        <dbReference type="SAM" id="Phobius"/>
    </source>
</evidence>
<accession>A0ABD3XQ34</accession>
<keyword evidence="3" id="KW-1185">Reference proteome</keyword>
<dbReference type="AlphaFoldDB" id="A0ABD3XQ34"/>
<sequence>MTSNINLTYHQNNYSINEHDAKIAIIIGSFLLTLIILNLLFYLLHKRVRNPRHSTEPDMSKLYASVYSRQISVVSTLPDVQSGTEVTTMKRSYKSTGELELQPIAANRTGHTKPSSVNQQMHLFMTA</sequence>
<proteinExistence type="predicted"/>
<keyword evidence="1" id="KW-0472">Membrane</keyword>
<protein>
    <submittedName>
        <fullName evidence="2">Uncharacterized protein</fullName>
    </submittedName>
</protein>
<gene>
    <name evidence="2" type="ORF">ACJMK2_000709</name>
</gene>
<dbReference type="EMBL" id="JBJQND010000001">
    <property type="protein sequence ID" value="KAL3888339.1"/>
    <property type="molecule type" value="Genomic_DNA"/>
</dbReference>
<comment type="caution">
    <text evidence="2">The sequence shown here is derived from an EMBL/GenBank/DDBJ whole genome shotgun (WGS) entry which is preliminary data.</text>
</comment>
<keyword evidence="1" id="KW-1133">Transmembrane helix</keyword>
<evidence type="ECO:0000313" key="3">
    <source>
        <dbReference type="Proteomes" id="UP001634394"/>
    </source>
</evidence>
<name>A0ABD3XQ34_SINWO</name>
<dbReference type="Proteomes" id="UP001634394">
    <property type="component" value="Unassembled WGS sequence"/>
</dbReference>